<dbReference type="InterPro" id="IPR035965">
    <property type="entry name" value="PAS-like_dom_sf"/>
</dbReference>
<evidence type="ECO:0000256" key="1">
    <source>
        <dbReference type="ARBA" id="ARBA00000085"/>
    </source>
</evidence>
<dbReference type="OrthoDB" id="9801651at2"/>
<dbReference type="SUPFAM" id="SSF55785">
    <property type="entry name" value="PYP-like sensor domain (PAS domain)"/>
    <property type="match status" value="1"/>
</dbReference>
<keyword evidence="13" id="KW-1185">Reference proteome</keyword>
<evidence type="ECO:0000256" key="7">
    <source>
        <dbReference type="SAM" id="Coils"/>
    </source>
</evidence>
<dbReference type="Proteomes" id="UP000192273">
    <property type="component" value="Chromosome"/>
</dbReference>
<dbReference type="Gene3D" id="1.10.287.130">
    <property type="match status" value="1"/>
</dbReference>
<dbReference type="InterPro" id="IPR004358">
    <property type="entry name" value="Sig_transdc_His_kin-like_C"/>
</dbReference>
<dbReference type="SUPFAM" id="SSF52172">
    <property type="entry name" value="CheY-like"/>
    <property type="match status" value="1"/>
</dbReference>
<dbReference type="Pfam" id="PF00072">
    <property type="entry name" value="Response_reg"/>
    <property type="match status" value="1"/>
</dbReference>
<comment type="catalytic activity">
    <reaction evidence="1">
        <text>ATP + protein L-histidine = ADP + protein N-phospho-L-histidine.</text>
        <dbReference type="EC" id="2.7.13.3"/>
    </reaction>
</comment>
<evidence type="ECO:0000256" key="3">
    <source>
        <dbReference type="ARBA" id="ARBA00022553"/>
    </source>
</evidence>
<evidence type="ECO:0000313" key="13">
    <source>
        <dbReference type="Proteomes" id="UP000192273"/>
    </source>
</evidence>
<dbReference type="PROSITE" id="PS50110">
    <property type="entry name" value="RESPONSE_REGULATORY"/>
    <property type="match status" value="1"/>
</dbReference>
<evidence type="ECO:0000256" key="5">
    <source>
        <dbReference type="ARBA" id="ARBA00022777"/>
    </source>
</evidence>
<feature type="coiled-coil region" evidence="7">
    <location>
        <begin position="124"/>
        <end position="151"/>
    </location>
</feature>
<feature type="domain" description="Response regulatory" evidence="10">
    <location>
        <begin position="619"/>
        <end position="735"/>
    </location>
</feature>
<dbReference type="PROSITE" id="PS50109">
    <property type="entry name" value="HIS_KIN"/>
    <property type="match status" value="1"/>
</dbReference>
<proteinExistence type="predicted"/>
<name>A0A1V0RSK6_9RHOB</name>
<dbReference type="InterPro" id="IPR036890">
    <property type="entry name" value="HATPase_C_sf"/>
</dbReference>
<accession>A0A1V0RSK6</accession>
<dbReference type="KEGG" id="rmm:ROSMUCSMR3_03213"/>
<dbReference type="AlphaFoldDB" id="A0A1V0RSK6"/>
<gene>
    <name evidence="12" type="primary">bvgS</name>
    <name evidence="12" type="ORF">ROSMUCSMR3_03213</name>
</gene>
<feature type="domain" description="PAS" evidence="11">
    <location>
        <begin position="234"/>
        <end position="276"/>
    </location>
</feature>
<protein>
    <recommendedName>
        <fullName evidence="2">histidine kinase</fullName>
        <ecNumber evidence="2">2.7.13.3</ecNumber>
    </recommendedName>
</protein>
<evidence type="ECO:0000259" key="11">
    <source>
        <dbReference type="PROSITE" id="PS50112"/>
    </source>
</evidence>
<keyword evidence="8" id="KW-0812">Transmembrane</keyword>
<dbReference type="SUPFAM" id="SSF47384">
    <property type="entry name" value="Homodimeric domain of signal transducing histidine kinase"/>
    <property type="match status" value="1"/>
</dbReference>
<dbReference type="InterPro" id="IPR005467">
    <property type="entry name" value="His_kinase_dom"/>
</dbReference>
<dbReference type="NCBIfam" id="TIGR00229">
    <property type="entry name" value="sensory_box"/>
    <property type="match status" value="1"/>
</dbReference>
<feature type="domain" description="Histidine kinase" evidence="9">
    <location>
        <begin position="374"/>
        <end position="594"/>
    </location>
</feature>
<dbReference type="InterPro" id="IPR000014">
    <property type="entry name" value="PAS"/>
</dbReference>
<evidence type="ECO:0000259" key="9">
    <source>
        <dbReference type="PROSITE" id="PS50109"/>
    </source>
</evidence>
<keyword evidence="4 12" id="KW-0808">Transferase</keyword>
<dbReference type="SMART" id="SM00091">
    <property type="entry name" value="PAS"/>
    <property type="match status" value="1"/>
</dbReference>
<feature type="transmembrane region" description="Helical" evidence="8">
    <location>
        <begin position="195"/>
        <end position="221"/>
    </location>
</feature>
<evidence type="ECO:0000256" key="8">
    <source>
        <dbReference type="SAM" id="Phobius"/>
    </source>
</evidence>
<dbReference type="Gene3D" id="3.30.565.10">
    <property type="entry name" value="Histidine kinase-like ATPase, C-terminal domain"/>
    <property type="match status" value="1"/>
</dbReference>
<evidence type="ECO:0000259" key="10">
    <source>
        <dbReference type="PROSITE" id="PS50110"/>
    </source>
</evidence>
<feature type="transmembrane region" description="Helical" evidence="8">
    <location>
        <begin position="21"/>
        <end position="44"/>
    </location>
</feature>
<dbReference type="SMART" id="SM00387">
    <property type="entry name" value="HATPase_c"/>
    <property type="match status" value="1"/>
</dbReference>
<dbReference type="CDD" id="cd00130">
    <property type="entry name" value="PAS"/>
    <property type="match status" value="1"/>
</dbReference>
<dbReference type="GO" id="GO:0000155">
    <property type="term" value="F:phosphorelay sensor kinase activity"/>
    <property type="evidence" value="ECO:0007669"/>
    <property type="project" value="InterPro"/>
</dbReference>
<evidence type="ECO:0000256" key="2">
    <source>
        <dbReference type="ARBA" id="ARBA00012438"/>
    </source>
</evidence>
<dbReference type="InterPro" id="IPR003594">
    <property type="entry name" value="HATPase_dom"/>
</dbReference>
<evidence type="ECO:0000256" key="4">
    <source>
        <dbReference type="ARBA" id="ARBA00022679"/>
    </source>
</evidence>
<keyword evidence="5" id="KW-0418">Kinase</keyword>
<keyword evidence="7" id="KW-0175">Coiled coil</keyword>
<dbReference type="InterPro" id="IPR001789">
    <property type="entry name" value="Sig_transdc_resp-reg_receiver"/>
</dbReference>
<dbReference type="Pfam" id="PF13188">
    <property type="entry name" value="PAS_8"/>
    <property type="match status" value="1"/>
</dbReference>
<dbReference type="Pfam" id="PF02518">
    <property type="entry name" value="HATPase_c"/>
    <property type="match status" value="1"/>
</dbReference>
<dbReference type="SMART" id="SM00388">
    <property type="entry name" value="HisKA"/>
    <property type="match status" value="1"/>
</dbReference>
<dbReference type="Pfam" id="PF00512">
    <property type="entry name" value="HisKA"/>
    <property type="match status" value="1"/>
</dbReference>
<keyword evidence="8" id="KW-1133">Transmembrane helix</keyword>
<dbReference type="InterPro" id="IPR036641">
    <property type="entry name" value="HPT_dom_sf"/>
</dbReference>
<dbReference type="PANTHER" id="PTHR43047">
    <property type="entry name" value="TWO-COMPONENT HISTIDINE PROTEIN KINASE"/>
    <property type="match status" value="1"/>
</dbReference>
<keyword evidence="8" id="KW-0472">Membrane</keyword>
<keyword evidence="3 6" id="KW-0597">Phosphoprotein</keyword>
<dbReference type="EMBL" id="CP020474">
    <property type="protein sequence ID" value="ARE84676.1"/>
    <property type="molecule type" value="Genomic_DNA"/>
</dbReference>
<dbReference type="EC" id="2.7.13.3" evidence="2"/>
<organism evidence="12 13">
    <name type="scientific">Roseovarius mucosus</name>
    <dbReference type="NCBI Taxonomy" id="215743"/>
    <lineage>
        <taxon>Bacteria</taxon>
        <taxon>Pseudomonadati</taxon>
        <taxon>Pseudomonadota</taxon>
        <taxon>Alphaproteobacteria</taxon>
        <taxon>Rhodobacterales</taxon>
        <taxon>Roseobacteraceae</taxon>
        <taxon>Roseovarius</taxon>
    </lineage>
</organism>
<dbReference type="Gene3D" id="3.30.450.20">
    <property type="entry name" value="PAS domain"/>
    <property type="match status" value="1"/>
</dbReference>
<sequence length="883" mass="95968">MLTSQPTGAGPDKVFNTTKRLSAQILLFLMLVASIALLVSAMAFQQRLDAIRSANTDNGGWVVAQLEVDHLGLMQTLDNAVLGTRPDITAPLTSDTLTKVKREFDIFYSRVDIFTATLQRMAVSDDLLNRVERLKVARERLANRIDAIKEDDPKALEAFRTAVDATYPMVRDITVAGLQEITIETSRARVEEQRLFVRFFIQSLLLFCLMAIGAVLAVRLWRELERRTAETGRIAAMLSTAFNSTMNAVIVTDPQSRILYSNARAQRLLGYTAEDLQTMRAEDILIFDPTVPRDTVEGLAPREKAPFVAACRSAVGREIPVDFAMVEDHDISGHPIVILFIRDISVQVEAETNLRAALVQAEQAARAKSMFLATMSHEMRTPLHGLMASLSLINETDMYPENRALLKTARDCSARALVQVDDVLELTRLGESTETPVPFNPARIAADIVDELQPLAKKAQNRIELITHGDFDSHRLEGLPNAFSRTLYNLAGNAAKFTKNGVISIRLSLGGHAPDNLDLTVEVEDTGIGIAPEDQKRIFESFETVGRSEVNSAMGTGLGLPIAKLAIERQGGALGLFSTPGVGSRFFFTIPLRLSQAPQNQPAPALSTLKRAIHETPKRILVVDDNDINLTLMTEMVRRMGHSPDTATNGQEALDKAQAQAFDVILMDFSMPVMDGPTAAKMIRASGGPSAQAVIIGVTALIGAHTGDEQAVAMDNILTKPVGQEHLARAIRDTRRDVIPDVTPPDEGEGEGDGVDDDLLAESRDAATMLHDLGEMVGHDTALRLVRTTLSDAEAAFTAMIDTDLSLEDKALIIHKAVGSTGIIGLEELTETLSEAETLARAGTDPGTSELVPAAKALLQEARSDFAPLLQAQNSSDRPSETV</sequence>
<dbReference type="SUPFAM" id="SSF55874">
    <property type="entry name" value="ATPase domain of HSP90 chaperone/DNA topoisomerase II/histidine kinase"/>
    <property type="match status" value="1"/>
</dbReference>
<dbReference type="InterPro" id="IPR036097">
    <property type="entry name" value="HisK_dim/P_sf"/>
</dbReference>
<dbReference type="PROSITE" id="PS50112">
    <property type="entry name" value="PAS"/>
    <property type="match status" value="1"/>
</dbReference>
<dbReference type="PRINTS" id="PR00344">
    <property type="entry name" value="BCTRLSENSOR"/>
</dbReference>
<reference evidence="12 13" key="1">
    <citation type="submission" date="2017-03" db="EMBL/GenBank/DDBJ databases">
        <title>Genome Sequence of Roseovarius mucosus strain SMR3 Isolated from a culture of the Diatom Skeletonema marinoi.</title>
        <authorList>
            <person name="Topel M."/>
            <person name="Pinder M."/>
            <person name="Johansson O.N."/>
            <person name="Kourtchenko O."/>
            <person name="Godhe A."/>
            <person name="Clarke A.K."/>
        </authorList>
    </citation>
    <scope>NUCLEOTIDE SEQUENCE [LARGE SCALE GENOMIC DNA]</scope>
    <source>
        <strain evidence="12 13">SMR3</strain>
    </source>
</reference>
<dbReference type="SMART" id="SM00448">
    <property type="entry name" value="REC"/>
    <property type="match status" value="1"/>
</dbReference>
<dbReference type="CDD" id="cd00082">
    <property type="entry name" value="HisKA"/>
    <property type="match status" value="1"/>
</dbReference>
<dbReference type="InterPro" id="IPR003661">
    <property type="entry name" value="HisK_dim/P_dom"/>
</dbReference>
<dbReference type="CDD" id="cd17546">
    <property type="entry name" value="REC_hyHK_CKI1_RcsC-like"/>
    <property type="match status" value="1"/>
</dbReference>
<evidence type="ECO:0000313" key="12">
    <source>
        <dbReference type="EMBL" id="ARE84676.1"/>
    </source>
</evidence>
<evidence type="ECO:0000256" key="6">
    <source>
        <dbReference type="PROSITE-ProRule" id="PRU00169"/>
    </source>
</evidence>
<dbReference type="SUPFAM" id="SSF47226">
    <property type="entry name" value="Histidine-containing phosphotransfer domain, HPT domain"/>
    <property type="match status" value="1"/>
</dbReference>
<dbReference type="InterPro" id="IPR011006">
    <property type="entry name" value="CheY-like_superfamily"/>
</dbReference>
<dbReference type="Gene3D" id="3.40.50.2300">
    <property type="match status" value="1"/>
</dbReference>
<feature type="modified residue" description="4-aspartylphosphate" evidence="6">
    <location>
        <position position="668"/>
    </location>
</feature>